<accession>A0A0E9RHJ6</accession>
<organism evidence="1">
    <name type="scientific">Anguilla anguilla</name>
    <name type="common">European freshwater eel</name>
    <name type="synonym">Muraena anguilla</name>
    <dbReference type="NCBI Taxonomy" id="7936"/>
    <lineage>
        <taxon>Eukaryota</taxon>
        <taxon>Metazoa</taxon>
        <taxon>Chordata</taxon>
        <taxon>Craniata</taxon>
        <taxon>Vertebrata</taxon>
        <taxon>Euteleostomi</taxon>
        <taxon>Actinopterygii</taxon>
        <taxon>Neopterygii</taxon>
        <taxon>Teleostei</taxon>
        <taxon>Anguilliformes</taxon>
        <taxon>Anguillidae</taxon>
        <taxon>Anguilla</taxon>
    </lineage>
</organism>
<name>A0A0E9RHJ6_ANGAN</name>
<proteinExistence type="predicted"/>
<evidence type="ECO:0000313" key="1">
    <source>
        <dbReference type="EMBL" id="JAH28247.1"/>
    </source>
</evidence>
<dbReference type="AlphaFoldDB" id="A0A0E9RHJ6"/>
<sequence>MLRTTCSISSQRCSIGLRSGDCVGHWSKLKSLSSMGTSLR</sequence>
<reference evidence="1" key="1">
    <citation type="submission" date="2014-11" db="EMBL/GenBank/DDBJ databases">
        <authorList>
            <person name="Amaro Gonzalez C."/>
        </authorList>
    </citation>
    <scope>NUCLEOTIDE SEQUENCE</scope>
</reference>
<reference evidence="1" key="2">
    <citation type="journal article" date="2015" name="Fish Shellfish Immunol.">
        <title>Early steps in the European eel (Anguilla anguilla)-Vibrio vulnificus interaction in the gills: Role of the RtxA13 toxin.</title>
        <authorList>
            <person name="Callol A."/>
            <person name="Pajuelo D."/>
            <person name="Ebbesson L."/>
            <person name="Teles M."/>
            <person name="MacKenzie S."/>
            <person name="Amaro C."/>
        </authorList>
    </citation>
    <scope>NUCLEOTIDE SEQUENCE</scope>
</reference>
<dbReference type="EMBL" id="GBXM01080330">
    <property type="protein sequence ID" value="JAH28247.1"/>
    <property type="molecule type" value="Transcribed_RNA"/>
</dbReference>
<protein>
    <submittedName>
        <fullName evidence="1">Uncharacterized protein</fullName>
    </submittedName>
</protein>